<dbReference type="OrthoDB" id="433566at2759"/>
<gene>
    <name evidence="2" type="ORF">TGVAND_267308</name>
</gene>
<dbReference type="Proteomes" id="UP000028840">
    <property type="component" value="Unassembled WGS sequence"/>
</dbReference>
<evidence type="ECO:0000313" key="3">
    <source>
        <dbReference type="Proteomes" id="UP000028840"/>
    </source>
</evidence>
<reference evidence="2 3" key="2">
    <citation type="journal article" date="2015" name="Eukaryot. Cell">
        <title>Genetic mapping reveals that sinefungin resistance in Toxoplasma gondii is controlled by a putative amino acid transporter locus that can be used as a negative selectable marker.</title>
        <authorList>
            <person name="Behnke M.S."/>
            <person name="Khan A."/>
            <person name="Sibley L.D."/>
        </authorList>
    </citation>
    <scope>NUCLEOTIDE SEQUENCE [LARGE SCALE GENOMIC DNA]</scope>
    <source>
        <strain evidence="2 3">VAND</strain>
    </source>
</reference>
<protein>
    <submittedName>
        <fullName evidence="2">Putative myosin heavy chain</fullName>
    </submittedName>
</protein>
<sequence length="191" mass="21929">MHEKEVSLLKDRAETATRRVELLERKCESAEAAYQEVLVEYQNVQSQLRGELMELSAEVKMRAFENERLSLTCEDNARTKAKFELEKEMLQKKIDVLREELTLLQKQSSEESARDRAKLVLLREKLAAYETMEHEVDAALNFLAAEGKAVSGASVAGTFLTELFLGKRGRWRTKEEPEEAAHQLRLQESEV</sequence>
<proteinExistence type="predicted"/>
<dbReference type="AlphaFoldDB" id="A0A086PN37"/>
<accession>A0A086PN37</accession>
<feature type="coiled-coil region" evidence="1">
    <location>
        <begin position="6"/>
        <end position="114"/>
    </location>
</feature>
<comment type="caution">
    <text evidence="2">The sequence shown here is derived from an EMBL/GenBank/DDBJ whole genome shotgun (WGS) entry which is preliminary data.</text>
</comment>
<dbReference type="InterPro" id="IPR026205">
    <property type="entry name" value="PIBF1"/>
</dbReference>
<dbReference type="GO" id="GO:0005815">
    <property type="term" value="C:microtubule organizing center"/>
    <property type="evidence" value="ECO:0007669"/>
    <property type="project" value="TreeGrafter"/>
</dbReference>
<organism evidence="2 3">
    <name type="scientific">Toxoplasma gondii VAND</name>
    <dbReference type="NCBI Taxonomy" id="933077"/>
    <lineage>
        <taxon>Eukaryota</taxon>
        <taxon>Sar</taxon>
        <taxon>Alveolata</taxon>
        <taxon>Apicomplexa</taxon>
        <taxon>Conoidasida</taxon>
        <taxon>Coccidia</taxon>
        <taxon>Eucoccidiorida</taxon>
        <taxon>Eimeriorina</taxon>
        <taxon>Sarcocystidae</taxon>
        <taxon>Toxoplasma</taxon>
    </lineage>
</organism>
<dbReference type="PANTHER" id="PTHR18950">
    <property type="entry name" value="PROGESTERONE-INDUCED BLOCKING FACTOR 1"/>
    <property type="match status" value="1"/>
</dbReference>
<dbReference type="EMBL" id="AEYJ02001475">
    <property type="protein sequence ID" value="KFH01769.1"/>
    <property type="molecule type" value="Genomic_DNA"/>
</dbReference>
<evidence type="ECO:0000313" key="2">
    <source>
        <dbReference type="EMBL" id="KFH01769.1"/>
    </source>
</evidence>
<keyword evidence="1" id="KW-0175">Coiled coil</keyword>
<reference evidence="2 3" key="1">
    <citation type="submission" date="2014-08" db="EMBL/GenBank/DDBJ databases">
        <authorList>
            <person name="Sibley D."/>
            <person name="Venepally P."/>
            <person name="Karamycheva S."/>
            <person name="Hadjithomas M."/>
            <person name="Khan A."/>
            <person name="Brunk B."/>
            <person name="Roos D."/>
            <person name="Caler E."/>
            <person name="Lorenzi H."/>
        </authorList>
    </citation>
    <scope>NUCLEOTIDE SEQUENCE [LARGE SCALE GENOMIC DNA]</scope>
    <source>
        <strain evidence="2 3">VAND</strain>
    </source>
</reference>
<dbReference type="VEuPathDB" id="ToxoDB:TGVAND_267308"/>
<dbReference type="GO" id="GO:0060271">
    <property type="term" value="P:cilium assembly"/>
    <property type="evidence" value="ECO:0007669"/>
    <property type="project" value="TreeGrafter"/>
</dbReference>
<evidence type="ECO:0000256" key="1">
    <source>
        <dbReference type="SAM" id="Coils"/>
    </source>
</evidence>
<name>A0A086PN37_TOXGO</name>
<dbReference type="PANTHER" id="PTHR18950:SF0">
    <property type="entry name" value="PROGESTERONE IMMUNOMODULATORY BINDING FACTOR 1"/>
    <property type="match status" value="1"/>
</dbReference>